<evidence type="ECO:0000313" key="5">
    <source>
        <dbReference type="Proteomes" id="UP001239994"/>
    </source>
</evidence>
<dbReference type="InterPro" id="IPR018785">
    <property type="entry name" value="CDPF1_dom"/>
</dbReference>
<organism evidence="4 5">
    <name type="scientific">Electrophorus voltai</name>
    <dbReference type="NCBI Taxonomy" id="2609070"/>
    <lineage>
        <taxon>Eukaryota</taxon>
        <taxon>Metazoa</taxon>
        <taxon>Chordata</taxon>
        <taxon>Craniata</taxon>
        <taxon>Vertebrata</taxon>
        <taxon>Euteleostomi</taxon>
        <taxon>Actinopterygii</taxon>
        <taxon>Neopterygii</taxon>
        <taxon>Teleostei</taxon>
        <taxon>Ostariophysi</taxon>
        <taxon>Gymnotiformes</taxon>
        <taxon>Gymnotoidei</taxon>
        <taxon>Gymnotidae</taxon>
        <taxon>Electrophorus</taxon>
    </lineage>
</organism>
<dbReference type="PANTHER" id="PTHR31849:SF1">
    <property type="entry name" value="CYSTEINE-RICH DPF MOTIF DOMAIN-CONTAINING PROTEIN 1"/>
    <property type="match status" value="1"/>
</dbReference>
<evidence type="ECO:0000256" key="1">
    <source>
        <dbReference type="ARBA" id="ARBA00007917"/>
    </source>
</evidence>
<gene>
    <name evidence="4" type="ORF">P4O66_014352</name>
</gene>
<dbReference type="PANTHER" id="PTHR31849">
    <property type="entry name" value="CYSTEINE-RICH PDF MOTIF DOMAIN-CONTAINING PROTEIN 1"/>
    <property type="match status" value="1"/>
</dbReference>
<sequence>MDTSEGTVIGVFTCEQCDLSSPYTFYGQKPPNTRAIVLLEECYGMRDPFNPEREKFLVLGSKCCLCKKTVCVGTECSIFYTKRFCLPCVREHLEQFPEQIQMELAKKKTAKKILGSAPFFGVGPNLSSVLLHDTGHSL</sequence>
<protein>
    <recommendedName>
        <fullName evidence="2">Cysteine-rich DPF motif domain-containing protein 1</fullName>
    </recommendedName>
</protein>
<evidence type="ECO:0000259" key="3">
    <source>
        <dbReference type="Pfam" id="PF10170"/>
    </source>
</evidence>
<dbReference type="InterPro" id="IPR042426">
    <property type="entry name" value="CDPF1"/>
</dbReference>
<proteinExistence type="inferred from homology"/>
<feature type="domain" description="Cysteine-rich DPF motif" evidence="3">
    <location>
        <begin position="12"/>
        <end position="104"/>
    </location>
</feature>
<comment type="similarity">
    <text evidence="1">Belongs to the CDPF1 family.</text>
</comment>
<dbReference type="Pfam" id="PF10170">
    <property type="entry name" value="C6_DPF"/>
    <property type="match status" value="1"/>
</dbReference>
<dbReference type="EMBL" id="JAROKS010000021">
    <property type="protein sequence ID" value="KAK1790454.1"/>
    <property type="molecule type" value="Genomic_DNA"/>
</dbReference>
<comment type="caution">
    <text evidence="4">The sequence shown here is derived from an EMBL/GenBank/DDBJ whole genome shotgun (WGS) entry which is preliminary data.</text>
</comment>
<reference evidence="4" key="1">
    <citation type="submission" date="2023-03" db="EMBL/GenBank/DDBJ databases">
        <title>Electrophorus voltai genome.</title>
        <authorList>
            <person name="Bian C."/>
        </authorList>
    </citation>
    <scope>NUCLEOTIDE SEQUENCE</scope>
    <source>
        <strain evidence="4">CB-2022</strain>
        <tissue evidence="4">Muscle</tissue>
    </source>
</reference>
<evidence type="ECO:0000313" key="4">
    <source>
        <dbReference type="EMBL" id="KAK1790454.1"/>
    </source>
</evidence>
<accession>A0AAD8Z142</accession>
<evidence type="ECO:0000256" key="2">
    <source>
        <dbReference type="ARBA" id="ARBA00014801"/>
    </source>
</evidence>
<dbReference type="AlphaFoldDB" id="A0AAD8Z142"/>
<keyword evidence="5" id="KW-1185">Reference proteome</keyword>
<dbReference type="PRINTS" id="PR01995">
    <property type="entry name" value="UPF0595"/>
</dbReference>
<name>A0AAD8Z142_9TELE</name>
<dbReference type="Proteomes" id="UP001239994">
    <property type="component" value="Unassembled WGS sequence"/>
</dbReference>